<dbReference type="AlphaFoldDB" id="A0A2T3B905"/>
<name>A0A2T3B905_AMORE</name>
<gene>
    <name evidence="2" type="ORF">M430DRAFT_17274</name>
</gene>
<feature type="region of interest" description="Disordered" evidence="1">
    <location>
        <begin position="332"/>
        <end position="359"/>
    </location>
</feature>
<feature type="region of interest" description="Disordered" evidence="1">
    <location>
        <begin position="94"/>
        <end position="136"/>
    </location>
</feature>
<dbReference type="OrthoDB" id="425602at2759"/>
<dbReference type="InParanoid" id="A0A2T3B905"/>
<feature type="compositionally biased region" description="Low complexity" evidence="1">
    <location>
        <begin position="99"/>
        <end position="117"/>
    </location>
</feature>
<protein>
    <recommendedName>
        <fullName evidence="4">Thymidylate kinase</fullName>
    </recommendedName>
</protein>
<feature type="region of interest" description="Disordered" evidence="1">
    <location>
        <begin position="250"/>
        <end position="275"/>
    </location>
</feature>
<reference evidence="2 3" key="1">
    <citation type="journal article" date="2018" name="New Phytol.">
        <title>Comparative genomics and transcriptomics depict ericoid mycorrhizal fungi as versatile saprotrophs and plant mutualists.</title>
        <authorList>
            <person name="Martino E."/>
            <person name="Morin E."/>
            <person name="Grelet G.A."/>
            <person name="Kuo A."/>
            <person name="Kohler A."/>
            <person name="Daghino S."/>
            <person name="Barry K.W."/>
            <person name="Cichocki N."/>
            <person name="Clum A."/>
            <person name="Dockter R.B."/>
            <person name="Hainaut M."/>
            <person name="Kuo R.C."/>
            <person name="LaButti K."/>
            <person name="Lindahl B.D."/>
            <person name="Lindquist E.A."/>
            <person name="Lipzen A."/>
            <person name="Khouja H.R."/>
            <person name="Magnuson J."/>
            <person name="Murat C."/>
            <person name="Ohm R.A."/>
            <person name="Singer S.W."/>
            <person name="Spatafora J.W."/>
            <person name="Wang M."/>
            <person name="Veneault-Fourrey C."/>
            <person name="Henrissat B."/>
            <person name="Grigoriev I.V."/>
            <person name="Martin F.M."/>
            <person name="Perotto S."/>
        </authorList>
    </citation>
    <scope>NUCLEOTIDE SEQUENCE [LARGE SCALE GENOMIC DNA]</scope>
    <source>
        <strain evidence="2 3">ATCC 22711</strain>
    </source>
</reference>
<dbReference type="EMBL" id="KZ679008">
    <property type="protein sequence ID" value="PSS23354.1"/>
    <property type="molecule type" value="Genomic_DNA"/>
</dbReference>
<evidence type="ECO:0008006" key="4">
    <source>
        <dbReference type="Google" id="ProtNLM"/>
    </source>
</evidence>
<proteinExistence type="predicted"/>
<accession>A0A2T3B905</accession>
<dbReference type="RefSeq" id="XP_024723400.1">
    <property type="nucleotide sequence ID" value="XM_024863638.1"/>
</dbReference>
<evidence type="ECO:0000256" key="1">
    <source>
        <dbReference type="SAM" id="MobiDB-lite"/>
    </source>
</evidence>
<keyword evidence="3" id="KW-1185">Reference proteome</keyword>
<evidence type="ECO:0000313" key="3">
    <source>
        <dbReference type="Proteomes" id="UP000241818"/>
    </source>
</evidence>
<organism evidence="2 3">
    <name type="scientific">Amorphotheca resinae ATCC 22711</name>
    <dbReference type="NCBI Taxonomy" id="857342"/>
    <lineage>
        <taxon>Eukaryota</taxon>
        <taxon>Fungi</taxon>
        <taxon>Dikarya</taxon>
        <taxon>Ascomycota</taxon>
        <taxon>Pezizomycotina</taxon>
        <taxon>Leotiomycetes</taxon>
        <taxon>Helotiales</taxon>
        <taxon>Amorphothecaceae</taxon>
        <taxon>Amorphotheca</taxon>
    </lineage>
</organism>
<sequence length="409" mass="44561">MTTMAAARQPFAPLEGSRLQNLTSLKNRQNALPSLNTPVKRKAAIFEDDAENVDPVIFLSPKRSKCPDSSSSKDSAVKPVNYLLTKATTPLSSGFSSLTPTASARRPASTARYPAPRINTEISKPSPLSAPAGRSPTRKRIGILNRRRTGSPFAHIDPPKFGASNGLRFSIDAALSGTIPGYGARRRQTSAASAREKKLPVSLHQPESKRSWFFDIHEDTDEELATNLMEHSTCTLDISSDEESRLARMNDERGKENVPPLDDISQTRTNLSGPTQSEFSIADVKANVHAARHQRQLEEGAIEIDRRPLSEMAAEDFYGEGCDGDSVVIIPADPSEEEESGEREQPPVPTTVGFSAEAKGKGKEIELDVDQLMQRDVFNAGPKAALLQPIEKAEVGFQVWESESAKGDE</sequence>
<evidence type="ECO:0000313" key="2">
    <source>
        <dbReference type="EMBL" id="PSS23354.1"/>
    </source>
</evidence>
<dbReference type="GeneID" id="36571719"/>
<feature type="compositionally biased region" description="Polar residues" evidence="1">
    <location>
        <begin position="264"/>
        <end position="275"/>
    </location>
</feature>
<dbReference type="Proteomes" id="UP000241818">
    <property type="component" value="Unassembled WGS sequence"/>
</dbReference>
<dbReference type="STRING" id="857342.A0A2T3B905"/>